<dbReference type="GO" id="GO:0071555">
    <property type="term" value="P:cell wall organization"/>
    <property type="evidence" value="ECO:0007669"/>
    <property type="project" value="UniProtKB-UniRule"/>
</dbReference>
<feature type="active site" description="Nucleophile" evidence="1">
    <location>
        <position position="271"/>
    </location>
</feature>
<feature type="active site" description="Proton donor/acceptor" evidence="1">
    <location>
        <position position="261"/>
    </location>
</feature>
<sequence length="305" mass="33798">MGKPMKRRFSLIIVIAAVLLLTVLLPTNRTVAAKAKVLYTGETTASTLNVRKSNGTQYKVIGTLKKGSKVEVVKKEGSWLKINYKNGYGYVSSTYVKKISKLTSKAESEKIVNKMKTLTKNKQLILVTTTGKKETSALIQTFSKDKNGKWKRVKSVKGIVGKNGIQNQISEGSKSTPAGKYSITSAFGRKANPGTKLPYHRITSDDVWVDNVKSKYYNTLQSKKKTGEKTESMNIPQYDYGFVIDYNTKRVKGKGSAIFFHIAKGNYTLGCTAVSKDNVASILKWLDPNKKPVIIQAVESDLSKY</sequence>
<dbReference type="Pfam" id="PF03734">
    <property type="entry name" value="YkuD"/>
    <property type="match status" value="1"/>
</dbReference>
<dbReference type="PROSITE" id="PS52029">
    <property type="entry name" value="LD_TPASE"/>
    <property type="match status" value="1"/>
</dbReference>
<evidence type="ECO:0000259" key="2">
    <source>
        <dbReference type="PROSITE" id="PS51781"/>
    </source>
</evidence>
<organism evidence="4 5">
    <name type="scientific">Niallia nealsonii</name>
    <dbReference type="NCBI Taxonomy" id="115979"/>
    <lineage>
        <taxon>Bacteria</taxon>
        <taxon>Bacillati</taxon>
        <taxon>Bacillota</taxon>
        <taxon>Bacilli</taxon>
        <taxon>Bacillales</taxon>
        <taxon>Bacillaceae</taxon>
        <taxon>Niallia</taxon>
    </lineage>
</organism>
<keyword evidence="1" id="KW-0573">Peptidoglycan synthesis</keyword>
<comment type="pathway">
    <text evidence="1">Cell wall biogenesis; peptidoglycan biosynthesis.</text>
</comment>
<proteinExistence type="predicted"/>
<evidence type="ECO:0000313" key="4">
    <source>
        <dbReference type="EMBL" id="PKG22705.1"/>
    </source>
</evidence>
<dbReference type="PANTHER" id="PTHR38589">
    <property type="entry name" value="BLR0621 PROTEIN"/>
    <property type="match status" value="1"/>
</dbReference>
<evidence type="ECO:0000259" key="3">
    <source>
        <dbReference type="PROSITE" id="PS52029"/>
    </source>
</evidence>
<dbReference type="PROSITE" id="PS51781">
    <property type="entry name" value="SH3B"/>
    <property type="match status" value="1"/>
</dbReference>
<keyword evidence="1" id="KW-0961">Cell wall biogenesis/degradation</keyword>
<protein>
    <submittedName>
        <fullName evidence="4">Uncharacterized protein</fullName>
    </submittedName>
</protein>
<dbReference type="GO" id="GO:0008360">
    <property type="term" value="P:regulation of cell shape"/>
    <property type="evidence" value="ECO:0007669"/>
    <property type="project" value="UniProtKB-UniRule"/>
</dbReference>
<dbReference type="SMART" id="SM00287">
    <property type="entry name" value="SH3b"/>
    <property type="match status" value="1"/>
</dbReference>
<dbReference type="InterPro" id="IPR036028">
    <property type="entry name" value="SH3-like_dom_sf"/>
</dbReference>
<feature type="domain" description="L,D-TPase catalytic" evidence="3">
    <location>
        <begin position="125"/>
        <end position="296"/>
    </location>
</feature>
<dbReference type="InterPro" id="IPR005490">
    <property type="entry name" value="LD_TPept_cat_dom"/>
</dbReference>
<keyword evidence="5" id="KW-1185">Reference proteome</keyword>
<gene>
    <name evidence="4" type="ORF">CWS01_15825</name>
</gene>
<dbReference type="GO" id="GO:0009252">
    <property type="term" value="P:peptidoglycan biosynthetic process"/>
    <property type="evidence" value="ECO:0007669"/>
    <property type="project" value="UniProtKB-KW"/>
</dbReference>
<keyword evidence="1" id="KW-0133">Cell shape</keyword>
<accession>A0A2N0YZN2</accession>
<reference evidence="4 5" key="1">
    <citation type="journal article" date="2003" name="Int. J. Syst. Evol. Microbiol.">
        <title>Bacillus nealsonii sp. nov., isolated from a spacecraft-assembly facility, whose spores are gamma-radiation resistant.</title>
        <authorList>
            <person name="Venkateswaran K."/>
            <person name="Kempf M."/>
            <person name="Chen F."/>
            <person name="Satomi M."/>
            <person name="Nicholson W."/>
            <person name="Kern R."/>
        </authorList>
    </citation>
    <scope>NUCLEOTIDE SEQUENCE [LARGE SCALE GENOMIC DNA]</scope>
    <source>
        <strain evidence="4 5">FO-92</strain>
    </source>
</reference>
<name>A0A2N0YZN2_9BACI</name>
<dbReference type="AlphaFoldDB" id="A0A2N0YZN2"/>
<dbReference type="EMBL" id="PISE01000036">
    <property type="protein sequence ID" value="PKG22705.1"/>
    <property type="molecule type" value="Genomic_DNA"/>
</dbReference>
<dbReference type="Gene3D" id="2.30.30.40">
    <property type="entry name" value="SH3 Domains"/>
    <property type="match status" value="1"/>
</dbReference>
<dbReference type="GO" id="GO:0016740">
    <property type="term" value="F:transferase activity"/>
    <property type="evidence" value="ECO:0007669"/>
    <property type="project" value="InterPro"/>
</dbReference>
<dbReference type="Proteomes" id="UP000233375">
    <property type="component" value="Unassembled WGS sequence"/>
</dbReference>
<comment type="caution">
    <text evidence="4">The sequence shown here is derived from an EMBL/GenBank/DDBJ whole genome shotgun (WGS) entry which is preliminary data.</text>
</comment>
<dbReference type="InterPro" id="IPR003646">
    <property type="entry name" value="SH3-like_bac-type"/>
</dbReference>
<dbReference type="OrthoDB" id="186490at2"/>
<dbReference type="PANTHER" id="PTHR38589:SF1">
    <property type="entry name" value="BLR0621 PROTEIN"/>
    <property type="match status" value="1"/>
</dbReference>
<evidence type="ECO:0000313" key="5">
    <source>
        <dbReference type="Proteomes" id="UP000233375"/>
    </source>
</evidence>
<dbReference type="Pfam" id="PF08239">
    <property type="entry name" value="SH3_3"/>
    <property type="match status" value="1"/>
</dbReference>
<evidence type="ECO:0000256" key="1">
    <source>
        <dbReference type="PROSITE-ProRule" id="PRU01373"/>
    </source>
</evidence>
<feature type="domain" description="SH3b" evidence="2">
    <location>
        <begin position="38"/>
        <end position="100"/>
    </location>
</feature>
<dbReference type="SUPFAM" id="SSF50044">
    <property type="entry name" value="SH3-domain"/>
    <property type="match status" value="1"/>
</dbReference>